<sequence length="89" mass="10182">LTFAATDFEARADDNTYEVEITASKAGEDNAIQTIIVTLNMFENTITIDDQARSVEENSTTDTNIGAPPNYYRYNNNLQHYCWQRQKLL</sequence>
<dbReference type="Proteomes" id="UP000182798">
    <property type="component" value="Unassembled WGS sequence"/>
</dbReference>
<dbReference type="AlphaFoldDB" id="A0A1J8P2W2"/>
<dbReference type="EMBL" id="MIQH01001022">
    <property type="protein sequence ID" value="OJA03143.1"/>
    <property type="molecule type" value="Genomic_DNA"/>
</dbReference>
<reference evidence="2" key="1">
    <citation type="submission" date="2016-09" db="EMBL/GenBank/DDBJ databases">
        <title>Genome Sequence of Bathymodiolus thermophilus sulfur-oxidizing gill endosymbiont.</title>
        <authorList>
            <person name="Ponnudurai R."/>
            <person name="Kleiner M."/>
            <person name="Sayavedra L."/>
            <person name="Thuermer A."/>
            <person name="Felbeck H."/>
            <person name="Schlueter R."/>
            <person name="Schweder T."/>
            <person name="Markert S."/>
        </authorList>
    </citation>
    <scope>NUCLEOTIDE SEQUENCE [LARGE SCALE GENOMIC DNA]</scope>
    <source>
        <strain evidence="2">BAT/CrabSpa'14</strain>
    </source>
</reference>
<organism evidence="1 2">
    <name type="scientific">Bathymodiolus thermophilus thioautotrophic gill symbiont</name>
    <dbReference type="NCBI Taxonomy" id="2360"/>
    <lineage>
        <taxon>Bacteria</taxon>
        <taxon>Pseudomonadati</taxon>
        <taxon>Pseudomonadota</taxon>
        <taxon>Gammaproteobacteria</taxon>
        <taxon>sulfur-oxidizing symbionts</taxon>
    </lineage>
</organism>
<gene>
    <name evidence="1" type="ORF">BGC33_01890</name>
</gene>
<proteinExistence type="predicted"/>
<comment type="caution">
    <text evidence="1">The sequence shown here is derived from an EMBL/GenBank/DDBJ whole genome shotgun (WGS) entry which is preliminary data.</text>
</comment>
<accession>A0A1J8P2W2</accession>
<evidence type="ECO:0008006" key="3">
    <source>
        <dbReference type="Google" id="ProtNLM"/>
    </source>
</evidence>
<dbReference type="RefSeq" id="WP_158009483.1">
    <property type="nucleotide sequence ID" value="NZ_MIQH01001022.1"/>
</dbReference>
<feature type="non-terminal residue" evidence="1">
    <location>
        <position position="1"/>
    </location>
</feature>
<name>A0A1J8P2W2_9GAMM</name>
<protein>
    <recommendedName>
        <fullName evidence="3">Cadherin domain-containing protein</fullName>
    </recommendedName>
</protein>
<dbReference type="OrthoDB" id="472611at2"/>
<evidence type="ECO:0000313" key="1">
    <source>
        <dbReference type="EMBL" id="OJA03143.1"/>
    </source>
</evidence>
<evidence type="ECO:0000313" key="2">
    <source>
        <dbReference type="Proteomes" id="UP000182798"/>
    </source>
</evidence>